<gene>
    <name evidence="1" type="ORF">RPERSI_LOCUS8187</name>
</gene>
<keyword evidence="2" id="KW-1185">Reference proteome</keyword>
<name>A0ACA9NP56_9GLOM</name>
<accession>A0ACA9NP56</accession>
<proteinExistence type="predicted"/>
<reference evidence="1" key="1">
    <citation type="submission" date="2021-06" db="EMBL/GenBank/DDBJ databases">
        <authorList>
            <person name="Kallberg Y."/>
            <person name="Tangrot J."/>
            <person name="Rosling A."/>
        </authorList>
    </citation>
    <scope>NUCLEOTIDE SEQUENCE</scope>
    <source>
        <strain evidence="1">MA461A</strain>
    </source>
</reference>
<comment type="caution">
    <text evidence="1">The sequence shown here is derived from an EMBL/GenBank/DDBJ whole genome shotgun (WGS) entry which is preliminary data.</text>
</comment>
<evidence type="ECO:0000313" key="2">
    <source>
        <dbReference type="Proteomes" id="UP000789920"/>
    </source>
</evidence>
<dbReference type="EMBL" id="CAJVQC010014608">
    <property type="protein sequence ID" value="CAG8658831.1"/>
    <property type="molecule type" value="Genomic_DNA"/>
</dbReference>
<protein>
    <submittedName>
        <fullName evidence="1">5053_t:CDS:1</fullName>
    </submittedName>
</protein>
<feature type="non-terminal residue" evidence="1">
    <location>
        <position position="117"/>
    </location>
</feature>
<organism evidence="1 2">
    <name type="scientific">Racocetra persica</name>
    <dbReference type="NCBI Taxonomy" id="160502"/>
    <lineage>
        <taxon>Eukaryota</taxon>
        <taxon>Fungi</taxon>
        <taxon>Fungi incertae sedis</taxon>
        <taxon>Mucoromycota</taxon>
        <taxon>Glomeromycotina</taxon>
        <taxon>Glomeromycetes</taxon>
        <taxon>Diversisporales</taxon>
        <taxon>Gigasporaceae</taxon>
        <taxon>Racocetra</taxon>
    </lineage>
</organism>
<evidence type="ECO:0000313" key="1">
    <source>
        <dbReference type="EMBL" id="CAG8658831.1"/>
    </source>
</evidence>
<sequence length="117" mass="13836">MPFNCRVCSKRFITIYGLTQHMNMKHQRGSLRWRVSHVNQHQRSEEPQHDTNLWNTPAVRMERPSMLTEIHTSNTEEDDIEEQGHYNDENFSDMSVEESLNDGFLSMLEDTIQLVID</sequence>
<dbReference type="Proteomes" id="UP000789920">
    <property type="component" value="Unassembled WGS sequence"/>
</dbReference>